<dbReference type="Pfam" id="PF06910">
    <property type="entry name" value="MEA1"/>
    <property type="match status" value="1"/>
</dbReference>
<dbReference type="PANTHER" id="PTHR37175">
    <property type="entry name" value="BNAA08G28800D PROTEIN"/>
    <property type="match status" value="1"/>
</dbReference>
<dbReference type="PANTHER" id="PTHR37175:SF1">
    <property type="entry name" value="CONSTANS-LIKE PROTEIN-RELATED"/>
    <property type="match status" value="1"/>
</dbReference>
<organism evidence="2 3">
    <name type="scientific">Kalanchoe fedtschenkoi</name>
    <name type="common">Lavender scallops</name>
    <name type="synonym">South American air plant</name>
    <dbReference type="NCBI Taxonomy" id="63787"/>
    <lineage>
        <taxon>Eukaryota</taxon>
        <taxon>Viridiplantae</taxon>
        <taxon>Streptophyta</taxon>
        <taxon>Embryophyta</taxon>
        <taxon>Tracheophyta</taxon>
        <taxon>Spermatophyta</taxon>
        <taxon>Magnoliopsida</taxon>
        <taxon>eudicotyledons</taxon>
        <taxon>Gunneridae</taxon>
        <taxon>Pentapetalae</taxon>
        <taxon>Saxifragales</taxon>
        <taxon>Crassulaceae</taxon>
        <taxon>Kalanchoe</taxon>
    </lineage>
</organism>
<evidence type="ECO:0000313" key="2">
    <source>
        <dbReference type="EnsemblPlants" id="Kaladp0325s0009.1.v1.1"/>
    </source>
</evidence>
<dbReference type="Gramene" id="Kaladp0325s0009.1.v1.1">
    <property type="protein sequence ID" value="Kaladp0325s0009.1.v1.1"/>
    <property type="gene ID" value="Kaladp0325s0009.v1.1"/>
</dbReference>
<dbReference type="OMA" id="PEDQWID"/>
<dbReference type="AlphaFoldDB" id="A0A7N0V9Q0"/>
<accession>A0A7N0V9Q0</accession>
<dbReference type="EnsemblPlants" id="Kaladp0325s0009.1.v1.1">
    <property type="protein sequence ID" value="Kaladp0325s0009.1.v1.1"/>
    <property type="gene ID" value="Kaladp0325s0009.v1.1"/>
</dbReference>
<proteinExistence type="predicted"/>
<feature type="compositionally biased region" description="Acidic residues" evidence="1">
    <location>
        <begin position="14"/>
        <end position="27"/>
    </location>
</feature>
<keyword evidence="3" id="KW-1185">Reference proteome</keyword>
<protein>
    <submittedName>
        <fullName evidence="2">Uncharacterized protein</fullName>
    </submittedName>
</protein>
<sequence length="157" mass="17279">MNARPASAAIPPEENSDTDSNPDDEMPEYYLPISGFEEEDDADAEIGFVQVSADGEQVSYSLQNGYAEEAVRGISSIHINGGDRSEEEEEVSDSEILRAFSEDESRRSAPLPAETAMRVIEAMRGVSFAGVAPDWANQVPEDQWIHQLRRIRESSSA</sequence>
<evidence type="ECO:0000256" key="1">
    <source>
        <dbReference type="SAM" id="MobiDB-lite"/>
    </source>
</evidence>
<feature type="region of interest" description="Disordered" evidence="1">
    <location>
        <begin position="1"/>
        <end position="29"/>
    </location>
</feature>
<name>A0A7N0V9Q0_KALFE</name>
<reference evidence="2" key="1">
    <citation type="submission" date="2021-01" db="UniProtKB">
        <authorList>
            <consortium name="EnsemblPlants"/>
        </authorList>
    </citation>
    <scope>IDENTIFICATION</scope>
</reference>
<feature type="region of interest" description="Disordered" evidence="1">
    <location>
        <begin position="78"/>
        <end position="111"/>
    </location>
</feature>
<dbReference type="Proteomes" id="UP000594263">
    <property type="component" value="Unplaced"/>
</dbReference>
<evidence type="ECO:0000313" key="3">
    <source>
        <dbReference type="Proteomes" id="UP000594263"/>
    </source>
</evidence>